<evidence type="ECO:0000313" key="2">
    <source>
        <dbReference type="EMBL" id="OAQ60005.1"/>
    </source>
</evidence>
<name>A0A179F3L1_METCM</name>
<dbReference type="AlphaFoldDB" id="A0A179F3L1"/>
<comment type="caution">
    <text evidence="2">The sequence shown here is derived from an EMBL/GenBank/DDBJ whole genome shotgun (WGS) entry which is preliminary data.</text>
</comment>
<feature type="compositionally biased region" description="Polar residues" evidence="1">
    <location>
        <begin position="593"/>
        <end position="611"/>
    </location>
</feature>
<feature type="compositionally biased region" description="Low complexity" evidence="1">
    <location>
        <begin position="617"/>
        <end position="633"/>
    </location>
</feature>
<feature type="compositionally biased region" description="Polar residues" evidence="1">
    <location>
        <begin position="388"/>
        <end position="397"/>
    </location>
</feature>
<sequence length="710" mass="75287">MVSFFGLKLGSDRKKAQTKQAQSKVPPQKWDRIDQNTLGEGQYFGHNFSRPQFPSSTARPGTANSTRSTSNWRAVFKNPAMTSSMVDLAPPQRRPSVGSLRHAASDLNLRPGTALPAPLGGSGLRPGTPSRPSGAVKADWVNPLDVHFCRDPASSRPGTPLGSSTTVVAAPTTSVAVPASPKNRLGQFDFGQSAGGEEASRNIKTNSPQTCVTNCKPDEEPATQNGYPSPPQSDRNSDRAFSPVNVPASEKLSSSSKRNAPSALRKVDVPGPKALPSPAPSVQGSGEDRADSPVVRNVPARRDTFAFHQPRRRSFTMEFEDSHRATMMNPPKEGFSGNFADFDFGEIVSKTTSNTSVKEEKPNLDVTTSQIASSKPTRESPVEPAATYTRSTPSPSIRQADREGSKSPAPTYVSEDQVANSTLIDQLPKPPREPALRPLGPPPAAAGAHKGPGSGPRISPRQGFQSRFDAERSSRAPPPRPLRPVVPVSAADHVESAIMSPYGPPPDSGSSYMRDETPARPAEKLPSSPFSRPPMEGNFPVTKGLPRGRRPGPPPLKLATSNDEYALSLPAWSDFDRTDPRLSAMPAPLTPIRPNTSHGTGSGISTPTSATAPRLPSPTFSSLSKSISTSSPTFGAFEINFDEPLNSPTLGGFPSVDRQPSTSAGSNSKRVEAKRAPPRPAPVTLPPSATKDGGTGIKSPALTEFPGTFI</sequence>
<keyword evidence="3" id="KW-1185">Reference proteome</keyword>
<feature type="compositionally biased region" description="Polar residues" evidence="1">
    <location>
        <begin position="49"/>
        <end position="72"/>
    </location>
</feature>
<feature type="region of interest" description="Disordered" evidence="1">
    <location>
        <begin position="40"/>
        <end position="73"/>
    </location>
</feature>
<dbReference type="KEGG" id="pchm:VFPPC_10092"/>
<dbReference type="OrthoDB" id="5234071at2759"/>
<feature type="region of interest" description="Disordered" evidence="1">
    <location>
        <begin position="1"/>
        <end position="28"/>
    </location>
</feature>
<feature type="region of interest" description="Disordered" evidence="1">
    <location>
        <begin position="177"/>
        <end position="309"/>
    </location>
</feature>
<feature type="region of interest" description="Disordered" evidence="1">
    <location>
        <begin position="352"/>
        <end position="562"/>
    </location>
</feature>
<organism evidence="2 3">
    <name type="scientific">Pochonia chlamydosporia 170</name>
    <dbReference type="NCBI Taxonomy" id="1380566"/>
    <lineage>
        <taxon>Eukaryota</taxon>
        <taxon>Fungi</taxon>
        <taxon>Dikarya</taxon>
        <taxon>Ascomycota</taxon>
        <taxon>Pezizomycotina</taxon>
        <taxon>Sordariomycetes</taxon>
        <taxon>Hypocreomycetidae</taxon>
        <taxon>Hypocreales</taxon>
        <taxon>Clavicipitaceae</taxon>
        <taxon>Pochonia</taxon>
    </lineage>
</organism>
<feature type="compositionally biased region" description="Polar residues" evidence="1">
    <location>
        <begin position="365"/>
        <end position="375"/>
    </location>
</feature>
<dbReference type="STRING" id="1380566.A0A179F3L1"/>
<feature type="compositionally biased region" description="Polar residues" evidence="1">
    <location>
        <begin position="202"/>
        <end position="213"/>
    </location>
</feature>
<protein>
    <submittedName>
        <fullName evidence="2">Uncharacterized protein</fullName>
    </submittedName>
</protein>
<evidence type="ECO:0000313" key="3">
    <source>
        <dbReference type="Proteomes" id="UP000078397"/>
    </source>
</evidence>
<dbReference type="GeneID" id="28852520"/>
<dbReference type="Proteomes" id="UP000078397">
    <property type="component" value="Unassembled WGS sequence"/>
</dbReference>
<gene>
    <name evidence="2" type="ORF">VFPPC_10092</name>
</gene>
<dbReference type="RefSeq" id="XP_018137966.1">
    <property type="nucleotide sequence ID" value="XM_018288526.1"/>
</dbReference>
<feature type="region of interest" description="Disordered" evidence="1">
    <location>
        <begin position="575"/>
        <end position="710"/>
    </location>
</feature>
<dbReference type="EMBL" id="LSBJ02000004">
    <property type="protein sequence ID" value="OAQ60005.1"/>
    <property type="molecule type" value="Genomic_DNA"/>
</dbReference>
<proteinExistence type="predicted"/>
<feature type="compositionally biased region" description="Basic and acidic residues" evidence="1">
    <location>
        <begin position="513"/>
        <end position="523"/>
    </location>
</feature>
<accession>A0A179F3L1</accession>
<feature type="compositionally biased region" description="Polar residues" evidence="1">
    <location>
        <begin position="658"/>
        <end position="668"/>
    </location>
</feature>
<evidence type="ECO:0000256" key="1">
    <source>
        <dbReference type="SAM" id="MobiDB-lite"/>
    </source>
</evidence>
<reference evidence="2 3" key="1">
    <citation type="journal article" date="2016" name="PLoS Pathog.">
        <title>Biosynthesis of antibiotic leucinostatins in bio-control fungus Purpureocillium lilacinum and their inhibition on phytophthora revealed by genome mining.</title>
        <authorList>
            <person name="Wang G."/>
            <person name="Liu Z."/>
            <person name="Lin R."/>
            <person name="Li E."/>
            <person name="Mao Z."/>
            <person name="Ling J."/>
            <person name="Yang Y."/>
            <person name="Yin W.B."/>
            <person name="Xie B."/>
        </authorList>
    </citation>
    <scope>NUCLEOTIDE SEQUENCE [LARGE SCALE GENOMIC DNA]</scope>
    <source>
        <strain evidence="2">170</strain>
    </source>
</reference>